<evidence type="ECO:0000313" key="4">
    <source>
        <dbReference type="Proteomes" id="UP001597171"/>
    </source>
</evidence>
<proteinExistence type="predicted"/>
<organism evidence="3 4">
    <name type="scientific">Methylopila musalis</name>
    <dbReference type="NCBI Taxonomy" id="1134781"/>
    <lineage>
        <taxon>Bacteria</taxon>
        <taxon>Pseudomonadati</taxon>
        <taxon>Pseudomonadota</taxon>
        <taxon>Alphaproteobacteria</taxon>
        <taxon>Hyphomicrobiales</taxon>
        <taxon>Methylopilaceae</taxon>
        <taxon>Methylopila</taxon>
    </lineage>
</organism>
<dbReference type="EMBL" id="JBHTMX010000056">
    <property type="protein sequence ID" value="MFD1332040.1"/>
    <property type="molecule type" value="Genomic_DNA"/>
</dbReference>
<keyword evidence="4" id="KW-1185">Reference proteome</keyword>
<evidence type="ECO:0000259" key="2">
    <source>
        <dbReference type="Pfam" id="PF12891"/>
    </source>
</evidence>
<feature type="domain" description="Glycoside hydrolase family 44 catalytic" evidence="2">
    <location>
        <begin position="73"/>
        <end position="297"/>
    </location>
</feature>
<dbReference type="Pfam" id="PF12891">
    <property type="entry name" value="Glyco_hydro_44"/>
    <property type="match status" value="1"/>
</dbReference>
<evidence type="ECO:0000313" key="3">
    <source>
        <dbReference type="EMBL" id="MFD1332040.1"/>
    </source>
</evidence>
<sequence length="528" mass="56329">LAPALACAGERADLVVRDDLPWRPISPLVYGSNEIGAMEGGPLSAELDRAAGVTARRLGGNLMSTYDWATNVSNAGKDWRHANLPFLPDALRMGAEDRARPASVIDVMHRASLAMGARSLVTLPLAGYVAADGDGDVRESEAAPSRRFKPVRWEGRTPAGAAIDPAVCDAPQLLARLVETYGGARDAGGIFAYALDNEPGLWPETHPRVVRAKPSIADLIARSITAAKTVKAIDPDALVFGPASWGATEFATFQNAPDWRAHRRFGSFLAAYLDAFRRASEEAGVRLLDVLDVHWYPYSVAGELLGAEDTALAPALLDAPRSLTERGFRERSWVTDTLQVNDEDDDAVTLPLLPSLHRIVARWFPGTRLAVTEFNYGGGRLTASGLALADALGRFGASDVFVACHWGALGGSLGEAYRLYRSKDDAGEGGFGDRAYALEGATPRVVAYAAGTGDAGPARLVAINGAEVAAEITLRFASDRARRARAAIGFHAGRPDTAPLPEATPTPDGPGRWRMTLPPRSARRFAFD</sequence>
<dbReference type="InterPro" id="IPR013780">
    <property type="entry name" value="Glyco_hydro_b"/>
</dbReference>
<dbReference type="InterPro" id="IPR024745">
    <property type="entry name" value="GH44_cat"/>
</dbReference>
<dbReference type="Gene3D" id="3.20.20.80">
    <property type="entry name" value="Glycosidases"/>
    <property type="match status" value="1"/>
</dbReference>
<name>A0ABW3Z6Y7_9HYPH</name>
<dbReference type="Proteomes" id="UP001597171">
    <property type="component" value="Unassembled WGS sequence"/>
</dbReference>
<keyword evidence="3" id="KW-0378">Hydrolase</keyword>
<reference evidence="4" key="1">
    <citation type="journal article" date="2019" name="Int. J. Syst. Evol. Microbiol.">
        <title>The Global Catalogue of Microorganisms (GCM) 10K type strain sequencing project: providing services to taxonomists for standard genome sequencing and annotation.</title>
        <authorList>
            <consortium name="The Broad Institute Genomics Platform"/>
            <consortium name="The Broad Institute Genome Sequencing Center for Infectious Disease"/>
            <person name="Wu L."/>
            <person name="Ma J."/>
        </authorList>
    </citation>
    <scope>NUCLEOTIDE SEQUENCE [LARGE SCALE GENOMIC DNA]</scope>
    <source>
        <strain evidence="4">CCUG 61696</strain>
    </source>
</reference>
<feature type="non-terminal residue" evidence="3">
    <location>
        <position position="1"/>
    </location>
</feature>
<dbReference type="SUPFAM" id="SSF51445">
    <property type="entry name" value="(Trans)glycosidases"/>
    <property type="match status" value="1"/>
</dbReference>
<feature type="region of interest" description="Disordered" evidence="1">
    <location>
        <begin position="492"/>
        <end position="514"/>
    </location>
</feature>
<comment type="caution">
    <text evidence="3">The sequence shown here is derived from an EMBL/GenBank/DDBJ whole genome shotgun (WGS) entry which is preliminary data.</text>
</comment>
<dbReference type="Gene3D" id="2.60.40.1180">
    <property type="entry name" value="Golgi alpha-mannosidase II"/>
    <property type="match status" value="1"/>
</dbReference>
<protein>
    <submittedName>
        <fullName evidence="3">Glycoside hydrolase family 44 protein</fullName>
    </submittedName>
</protein>
<dbReference type="RefSeq" id="WP_378775273.1">
    <property type="nucleotide sequence ID" value="NZ_JBHTMX010000056.1"/>
</dbReference>
<dbReference type="InterPro" id="IPR017853">
    <property type="entry name" value="GH"/>
</dbReference>
<gene>
    <name evidence="3" type="ORF">ACFQ4O_08520</name>
</gene>
<evidence type="ECO:0000256" key="1">
    <source>
        <dbReference type="SAM" id="MobiDB-lite"/>
    </source>
</evidence>
<accession>A0ABW3Z6Y7</accession>
<dbReference type="GO" id="GO:0016787">
    <property type="term" value="F:hydrolase activity"/>
    <property type="evidence" value="ECO:0007669"/>
    <property type="project" value="UniProtKB-KW"/>
</dbReference>